<dbReference type="InterPro" id="IPR043168">
    <property type="entry name" value="DegV_C"/>
</dbReference>
<dbReference type="Gene3D" id="3.40.50.10440">
    <property type="entry name" value="Dihydroxyacetone kinase, domain 1"/>
    <property type="match status" value="1"/>
</dbReference>
<dbReference type="Gene3D" id="2.20.28.50">
    <property type="entry name" value="degv family protein"/>
    <property type="match status" value="1"/>
</dbReference>
<dbReference type="PANTHER" id="PTHR33434:SF2">
    <property type="entry name" value="FATTY ACID-BINDING PROTEIN TM_1468"/>
    <property type="match status" value="1"/>
</dbReference>
<proteinExistence type="predicted"/>
<evidence type="ECO:0000256" key="2">
    <source>
        <dbReference type="ARBA" id="ARBA00023121"/>
    </source>
</evidence>
<dbReference type="NCBIfam" id="TIGR00762">
    <property type="entry name" value="DegV"/>
    <property type="match status" value="1"/>
</dbReference>
<reference evidence="3 4" key="1">
    <citation type="journal article" date="2015" name="Genome Announc.">
        <title>Expanding the biotechnology potential of lactobacilli through comparative genomics of 213 strains and associated genera.</title>
        <authorList>
            <person name="Sun Z."/>
            <person name="Harris H.M."/>
            <person name="McCann A."/>
            <person name="Guo C."/>
            <person name="Argimon S."/>
            <person name="Zhang W."/>
            <person name="Yang X."/>
            <person name="Jeffery I.B."/>
            <person name="Cooney J.C."/>
            <person name="Kagawa T.F."/>
            <person name="Liu W."/>
            <person name="Song Y."/>
            <person name="Salvetti E."/>
            <person name="Wrobel A."/>
            <person name="Rasinkangas P."/>
            <person name="Parkhill J."/>
            <person name="Rea M.C."/>
            <person name="O'Sullivan O."/>
            <person name="Ritari J."/>
            <person name="Douillard F.P."/>
            <person name="Paul Ross R."/>
            <person name="Yang R."/>
            <person name="Briner A.E."/>
            <person name="Felis G.E."/>
            <person name="de Vos W.M."/>
            <person name="Barrangou R."/>
            <person name="Klaenhammer T.R."/>
            <person name="Caufield P.W."/>
            <person name="Cui Y."/>
            <person name="Zhang H."/>
            <person name="O'Toole P.W."/>
        </authorList>
    </citation>
    <scope>NUCLEOTIDE SEQUENCE [LARGE SCALE GENOMIC DNA]</scope>
    <source>
        <strain evidence="3 4">DSM 17896</strain>
    </source>
</reference>
<gene>
    <name evidence="3" type="ORF">IV45_GL001453</name>
</gene>
<sequence length="278" mass="30352">MTAKIITDSGANCYTDVIGGVAHANVPLTLTVDGQSWDDDQQLDLDNFLAALKNTKSKTSSACPSLGKWLAAFDGADEIYVLTITSTLSGSYNVAQQAADIYLQDHPQAKVHVFDTKSAGPQMRLLASQLAVLINRGYDFKEVVAIMDEQIQHTDLLFALQELDNLANNGRISPAVAKLAHLLHLTVYGTASDEGKFEMLGRMHDSKKMYAKLVKIMEKQGYQGGRVLIDHVQCRDRADRMAAAISARFPSAIISISRCGALCSYYAENDGLMIGFEK</sequence>
<dbReference type="EMBL" id="JQBW01000005">
    <property type="protein sequence ID" value="KRN59304.1"/>
    <property type="molecule type" value="Genomic_DNA"/>
</dbReference>
<protein>
    <recommendedName>
        <fullName evidence="5">DegV family protein</fullName>
    </recommendedName>
</protein>
<dbReference type="PANTHER" id="PTHR33434">
    <property type="entry name" value="DEGV DOMAIN-CONTAINING PROTEIN DR_1986-RELATED"/>
    <property type="match status" value="1"/>
</dbReference>
<dbReference type="OrthoDB" id="2138472at2"/>
<name>A0A0R2I2L4_9LACO</name>
<dbReference type="Gene3D" id="3.30.1180.10">
    <property type="match status" value="1"/>
</dbReference>
<dbReference type="Pfam" id="PF02645">
    <property type="entry name" value="DegV"/>
    <property type="match status" value="1"/>
</dbReference>
<organism evidence="3 4">
    <name type="scientific">Limosilactobacillus secaliphilus</name>
    <dbReference type="NCBI Taxonomy" id="396268"/>
    <lineage>
        <taxon>Bacteria</taxon>
        <taxon>Bacillati</taxon>
        <taxon>Bacillota</taxon>
        <taxon>Bacilli</taxon>
        <taxon>Lactobacillales</taxon>
        <taxon>Lactobacillaceae</taxon>
        <taxon>Limosilactobacillus</taxon>
    </lineage>
</organism>
<evidence type="ECO:0000313" key="3">
    <source>
        <dbReference type="EMBL" id="KRN59304.1"/>
    </source>
</evidence>
<evidence type="ECO:0008006" key="5">
    <source>
        <dbReference type="Google" id="ProtNLM"/>
    </source>
</evidence>
<keyword evidence="4" id="KW-1185">Reference proteome</keyword>
<dbReference type="InterPro" id="IPR003797">
    <property type="entry name" value="DegV"/>
</dbReference>
<dbReference type="Proteomes" id="UP000050934">
    <property type="component" value="Unassembled WGS sequence"/>
</dbReference>
<dbReference type="PROSITE" id="PS51482">
    <property type="entry name" value="DEGV"/>
    <property type="match status" value="1"/>
</dbReference>
<comment type="function">
    <text evidence="1">May bind long-chain fatty acids, such as palmitate, and may play a role in lipid transport or fatty acid metabolism.</text>
</comment>
<dbReference type="RefSeq" id="WP_057740083.1">
    <property type="nucleotide sequence ID" value="NZ_JQBW01000005.1"/>
</dbReference>
<comment type="caution">
    <text evidence="3">The sequence shown here is derived from an EMBL/GenBank/DDBJ whole genome shotgun (WGS) entry which is preliminary data.</text>
</comment>
<accession>A0A0R2I2L4</accession>
<dbReference type="PATRIC" id="fig|396268.3.peg.1474"/>
<keyword evidence="2" id="KW-0446">Lipid-binding</keyword>
<dbReference type="GO" id="GO:0008289">
    <property type="term" value="F:lipid binding"/>
    <property type="evidence" value="ECO:0007669"/>
    <property type="project" value="UniProtKB-KW"/>
</dbReference>
<dbReference type="InterPro" id="IPR050270">
    <property type="entry name" value="DegV_domain_contain"/>
</dbReference>
<evidence type="ECO:0000313" key="4">
    <source>
        <dbReference type="Proteomes" id="UP000050934"/>
    </source>
</evidence>
<dbReference type="SUPFAM" id="SSF82549">
    <property type="entry name" value="DAK1/DegV-like"/>
    <property type="match status" value="1"/>
</dbReference>
<dbReference type="STRING" id="396268.IV45_GL001453"/>
<evidence type="ECO:0000256" key="1">
    <source>
        <dbReference type="ARBA" id="ARBA00003238"/>
    </source>
</evidence>
<dbReference type="AlphaFoldDB" id="A0A0R2I2L4"/>